<dbReference type="Gene3D" id="3.40.720.10">
    <property type="entry name" value="Alkaline Phosphatase, subunit A"/>
    <property type="match status" value="1"/>
</dbReference>
<organism evidence="1 2">
    <name type="scientific">Hoylesella saccharolytica F0055</name>
    <dbReference type="NCBI Taxonomy" id="1127699"/>
    <lineage>
        <taxon>Bacteria</taxon>
        <taxon>Pseudomonadati</taxon>
        <taxon>Bacteroidota</taxon>
        <taxon>Bacteroidia</taxon>
        <taxon>Bacteroidales</taxon>
        <taxon>Prevotellaceae</taxon>
        <taxon>Hoylesella</taxon>
    </lineage>
</organism>
<name>L1NH43_9BACT</name>
<dbReference type="CDD" id="cd16016">
    <property type="entry name" value="AP-SPAP"/>
    <property type="match status" value="1"/>
</dbReference>
<comment type="caution">
    <text evidence="1">The sequence shown here is derived from an EMBL/GenBank/DDBJ whole genome shotgun (WGS) entry which is preliminary data.</text>
</comment>
<keyword evidence="2" id="KW-1185">Reference proteome</keyword>
<dbReference type="PATRIC" id="fig|1127699.3.peg.700"/>
<dbReference type="HOGENOM" id="CLU_034095_1_0_10"/>
<dbReference type="Gene3D" id="3.30.1360.150">
    <property type="match status" value="1"/>
</dbReference>
<evidence type="ECO:0000313" key="1">
    <source>
        <dbReference type="EMBL" id="EKY02708.1"/>
    </source>
</evidence>
<dbReference type="AlphaFoldDB" id="L1NH43"/>
<dbReference type="InterPro" id="IPR017850">
    <property type="entry name" value="Alkaline_phosphatase_core_sf"/>
</dbReference>
<evidence type="ECO:0000313" key="2">
    <source>
        <dbReference type="Proteomes" id="UP000010433"/>
    </source>
</evidence>
<dbReference type="SUPFAM" id="SSF53649">
    <property type="entry name" value="Alkaline phosphatase-like"/>
    <property type="match status" value="1"/>
</dbReference>
<dbReference type="OrthoDB" id="9766127at2"/>
<dbReference type="STRING" id="1127699.HMPREF9151_00754"/>
<accession>L1NH43</accession>
<proteinExistence type="predicted"/>
<dbReference type="GO" id="GO:0004035">
    <property type="term" value="F:alkaline phosphatase activity"/>
    <property type="evidence" value="ECO:0007669"/>
    <property type="project" value="InterPro"/>
</dbReference>
<protein>
    <submittedName>
        <fullName evidence="1">Type I phosphodiesterase / nucleotide pyrophosphatase</fullName>
    </submittedName>
</protein>
<sequence>MNKYLSIIALATLANWDCEAQPNTVVPRLVVSITVDQLNSDDMEQFVSLYGHTGFKKLLKEGTVYENARFDFSPLDLASAITAVGTGASPVDNGIPAKKWLSRENLRPVQCTFDKRFFVSPNQIKSSTIADQLKLATNGSGLVYSVAADCDAAVLQGGHAADGAFWIDQGTQGWRTSAFYPKQAQTWLNAYQRTVIDNDLQNGQNQRVSKLAIDCVNDHAMGRDGISDLLLVTLSAKAHTPNNSKETTEAVYRDLDNNLSDLIEKIEYKVGKENVVFIVTGTGYVEARNEDYEKYNIPSGTFYINRTASLLNMYLNAIYGENRIVDGAYHNEIYLNKTLLERKRISLSKVLTDAREFLVQSSGVKEVYTADQLLFDNNLSRNIKNAYHHNINGDILIKVAPGWKIYNEETKEEYIPSSSFIPFPIIIYGAGVKAQNVSVPVTTDRIAPTIARLIRIRAPNACVVLPLP</sequence>
<reference evidence="1 2" key="1">
    <citation type="submission" date="2012-05" db="EMBL/GenBank/DDBJ databases">
        <authorList>
            <person name="Weinstock G."/>
            <person name="Sodergren E."/>
            <person name="Lobos E.A."/>
            <person name="Fulton L."/>
            <person name="Fulton R."/>
            <person name="Courtney L."/>
            <person name="Fronick C."/>
            <person name="O'Laughlin M."/>
            <person name="Godfrey J."/>
            <person name="Wilson R.M."/>
            <person name="Miner T."/>
            <person name="Farmer C."/>
            <person name="Delehaunty K."/>
            <person name="Cordes M."/>
            <person name="Minx P."/>
            <person name="Tomlinson C."/>
            <person name="Chen J."/>
            <person name="Wollam A."/>
            <person name="Pepin K.H."/>
            <person name="Bhonagiri V."/>
            <person name="Zhang X."/>
            <person name="Suruliraj S."/>
            <person name="Warren W."/>
            <person name="Mitreva M."/>
            <person name="Mardis E.R."/>
            <person name="Wilson R.K."/>
        </authorList>
    </citation>
    <scope>NUCLEOTIDE SEQUENCE [LARGE SCALE GENOMIC DNA]</scope>
    <source>
        <strain evidence="1 2">F0055</strain>
    </source>
</reference>
<dbReference type="InterPro" id="IPR002591">
    <property type="entry name" value="Phosphodiest/P_Trfase"/>
</dbReference>
<dbReference type="Pfam" id="PF01663">
    <property type="entry name" value="Phosphodiest"/>
    <property type="match status" value="1"/>
</dbReference>
<dbReference type="InterPro" id="IPR026263">
    <property type="entry name" value="Alkaline_phosphatase_prok"/>
</dbReference>
<gene>
    <name evidence="1" type="ORF">HMPREF9151_00754</name>
</gene>
<dbReference type="EMBL" id="AMEP01000047">
    <property type="protein sequence ID" value="EKY02708.1"/>
    <property type="molecule type" value="Genomic_DNA"/>
</dbReference>
<dbReference type="Proteomes" id="UP000010433">
    <property type="component" value="Unassembled WGS sequence"/>
</dbReference>
<dbReference type="RefSeq" id="WP_009161920.1">
    <property type="nucleotide sequence ID" value="NZ_KB290974.1"/>
</dbReference>